<feature type="transmembrane region" description="Helical" evidence="8">
    <location>
        <begin position="268"/>
        <end position="287"/>
    </location>
</feature>
<protein>
    <recommendedName>
        <fullName evidence="13">Glycosyltransferase RgtA/B/C/D-like domain-containing protein</fullName>
    </recommendedName>
</protein>
<feature type="transmembrane region" description="Helical" evidence="8">
    <location>
        <begin position="299"/>
        <end position="319"/>
    </location>
</feature>
<feature type="transmembrane region" description="Helical" evidence="8">
    <location>
        <begin position="75"/>
        <end position="108"/>
    </location>
</feature>
<evidence type="ECO:0000259" key="9">
    <source>
        <dbReference type="Pfam" id="PF13231"/>
    </source>
</evidence>
<sequence>MNISLNINVNNSEKVIKFNGLLIAILLLATLLRFYNLGFQGAWIDELFTLKQADPDLPFKEFNTMNLNRDGIPHLYFLIVKFFGIIFGHTLYTIRLVSVIFGVLGVWGMYLLGREISGKTLGYIAALLLAIQPFHIEYSQEGRSYTMLAFFVIMAHYRLVVFLKKVNLKNAIYLGLCTGLITNSQPIGIVSVLSVFFVVAITLLFLKTKRERIETIKYAFIAGIVTLLVFLPVYKKVVNASKITSFWVLKPSYEYGKQVLTQITGGNIIFLYVTIFSLLIVLLAVFIKKDKEDEYYNKPIFKSIFILVWILFYFIFLLIKSLGESSLFLHRYFIPIVPGIVLSIAFSISLIKKDILKTVCTVLLSSVFLYNMIIERSYYTTRVKSQFNDICFQIKEINKQNETIISSWGWLLTFYLDKDFKINNVYEKTLDTYINDVKTNSVPQESFWFIDGNSKPYAVSPEIQEFLDKNYMVDKTIELHDCWAKHFILKKMDNKEKMIRLNQFQNAKFDGNGNLAFFENSKSSSAPVYLSKGNYQLTIAGISLPGTKIKNENAKINIYLNSKLLKTVELDEKETKEFTLNFTQSRDENLTVEIEFINDFWLDGLDRNALISNIKLKKIDF</sequence>
<dbReference type="RefSeq" id="WP_131474838.1">
    <property type="nucleotide sequence ID" value="NZ_SJPE01000001.1"/>
</dbReference>
<dbReference type="InterPro" id="IPR050297">
    <property type="entry name" value="LipidA_mod_glycosyltrf_83"/>
</dbReference>
<name>A0A4Q9Z8Y4_9FLAO</name>
<comment type="subcellular location">
    <subcellularLocation>
        <location evidence="1">Cell membrane</location>
        <topology evidence="1">Multi-pass membrane protein</topology>
    </subcellularLocation>
</comment>
<gene>
    <name evidence="11" type="ORF">EZL74_01600</name>
</gene>
<feature type="domain" description="Glycosyltransferase RgtA/B/C/D-like" evidence="9">
    <location>
        <begin position="73"/>
        <end position="233"/>
    </location>
</feature>
<dbReference type="GO" id="GO:0016763">
    <property type="term" value="F:pentosyltransferase activity"/>
    <property type="evidence" value="ECO:0007669"/>
    <property type="project" value="TreeGrafter"/>
</dbReference>
<dbReference type="OrthoDB" id="5437043at2"/>
<evidence type="ECO:0000256" key="3">
    <source>
        <dbReference type="ARBA" id="ARBA00022676"/>
    </source>
</evidence>
<keyword evidence="12" id="KW-1185">Reference proteome</keyword>
<feature type="transmembrane region" description="Helical" evidence="8">
    <location>
        <begin position="145"/>
        <end position="166"/>
    </location>
</feature>
<feature type="transmembrane region" description="Helical" evidence="8">
    <location>
        <begin position="218"/>
        <end position="234"/>
    </location>
</feature>
<keyword evidence="6 8" id="KW-1133">Transmembrane helix</keyword>
<evidence type="ECO:0000256" key="1">
    <source>
        <dbReference type="ARBA" id="ARBA00004651"/>
    </source>
</evidence>
<dbReference type="InterPro" id="IPR031768">
    <property type="entry name" value="CBM60_xylan-bd"/>
</dbReference>
<feature type="transmembrane region" description="Helical" evidence="8">
    <location>
        <begin position="15"/>
        <end position="35"/>
    </location>
</feature>
<keyword evidence="5 8" id="KW-0812">Transmembrane</keyword>
<dbReference type="AlphaFoldDB" id="A0A4Q9Z8Y4"/>
<reference evidence="11 12" key="1">
    <citation type="submission" date="2019-02" db="EMBL/GenBank/DDBJ databases">
        <title>Flavobacterium sp. RD-2-33 isolated from forest soil.</title>
        <authorList>
            <person name="Chaudhary D.K."/>
        </authorList>
    </citation>
    <scope>NUCLEOTIDE SEQUENCE [LARGE SCALE GENOMIC DNA]</scope>
    <source>
        <strain evidence="11 12">RD-2-33</strain>
    </source>
</reference>
<evidence type="ECO:0000256" key="2">
    <source>
        <dbReference type="ARBA" id="ARBA00022475"/>
    </source>
</evidence>
<dbReference type="Pfam" id="PF16841">
    <property type="entry name" value="CBM60"/>
    <property type="match status" value="1"/>
</dbReference>
<organism evidence="11 12">
    <name type="scientific">Flavobacterium silvisoli</name>
    <dbReference type="NCBI Taxonomy" id="2529433"/>
    <lineage>
        <taxon>Bacteria</taxon>
        <taxon>Pseudomonadati</taxon>
        <taxon>Bacteroidota</taxon>
        <taxon>Flavobacteriia</taxon>
        <taxon>Flavobacteriales</taxon>
        <taxon>Flavobacteriaceae</taxon>
        <taxon>Flavobacterium</taxon>
    </lineage>
</organism>
<dbReference type="EMBL" id="SJPE01000001">
    <property type="protein sequence ID" value="TBX71227.1"/>
    <property type="molecule type" value="Genomic_DNA"/>
</dbReference>
<dbReference type="GO" id="GO:0005886">
    <property type="term" value="C:plasma membrane"/>
    <property type="evidence" value="ECO:0007669"/>
    <property type="project" value="UniProtKB-SubCell"/>
</dbReference>
<evidence type="ECO:0000256" key="4">
    <source>
        <dbReference type="ARBA" id="ARBA00022679"/>
    </source>
</evidence>
<feature type="transmembrane region" description="Helical" evidence="8">
    <location>
        <begin position="186"/>
        <end position="206"/>
    </location>
</feature>
<evidence type="ECO:0000256" key="5">
    <source>
        <dbReference type="ARBA" id="ARBA00022692"/>
    </source>
</evidence>
<dbReference type="InterPro" id="IPR038731">
    <property type="entry name" value="RgtA/B/C-like"/>
</dbReference>
<evidence type="ECO:0008006" key="13">
    <source>
        <dbReference type="Google" id="ProtNLM"/>
    </source>
</evidence>
<dbReference type="Proteomes" id="UP000293300">
    <property type="component" value="Unassembled WGS sequence"/>
</dbReference>
<keyword evidence="2" id="KW-1003">Cell membrane</keyword>
<dbReference type="Pfam" id="PF13231">
    <property type="entry name" value="PMT_2"/>
    <property type="match status" value="1"/>
</dbReference>
<evidence type="ECO:0000256" key="7">
    <source>
        <dbReference type="ARBA" id="ARBA00023136"/>
    </source>
</evidence>
<dbReference type="PANTHER" id="PTHR33908:SF11">
    <property type="entry name" value="MEMBRANE PROTEIN"/>
    <property type="match status" value="1"/>
</dbReference>
<dbReference type="PANTHER" id="PTHR33908">
    <property type="entry name" value="MANNOSYLTRANSFERASE YKCB-RELATED"/>
    <property type="match status" value="1"/>
</dbReference>
<feature type="transmembrane region" description="Helical" evidence="8">
    <location>
        <begin position="331"/>
        <end position="348"/>
    </location>
</feature>
<evidence type="ECO:0000256" key="8">
    <source>
        <dbReference type="SAM" id="Phobius"/>
    </source>
</evidence>
<accession>A0A4Q9Z8Y4</accession>
<comment type="caution">
    <text evidence="11">The sequence shown here is derived from an EMBL/GenBank/DDBJ whole genome shotgun (WGS) entry which is preliminary data.</text>
</comment>
<dbReference type="GO" id="GO:0009103">
    <property type="term" value="P:lipopolysaccharide biosynthetic process"/>
    <property type="evidence" value="ECO:0007669"/>
    <property type="project" value="UniProtKB-ARBA"/>
</dbReference>
<evidence type="ECO:0000313" key="11">
    <source>
        <dbReference type="EMBL" id="TBX71227.1"/>
    </source>
</evidence>
<feature type="domain" description="Carbohydrate binding module xylan-binding" evidence="10">
    <location>
        <begin position="546"/>
        <end position="617"/>
    </location>
</feature>
<feature type="transmembrane region" description="Helical" evidence="8">
    <location>
        <begin position="355"/>
        <end position="374"/>
    </location>
</feature>
<evidence type="ECO:0000313" key="12">
    <source>
        <dbReference type="Proteomes" id="UP000293300"/>
    </source>
</evidence>
<proteinExistence type="predicted"/>
<keyword evidence="7 8" id="KW-0472">Membrane</keyword>
<evidence type="ECO:0000259" key="10">
    <source>
        <dbReference type="Pfam" id="PF16841"/>
    </source>
</evidence>
<keyword evidence="3" id="KW-0328">Glycosyltransferase</keyword>
<keyword evidence="4" id="KW-0808">Transferase</keyword>
<evidence type="ECO:0000256" key="6">
    <source>
        <dbReference type="ARBA" id="ARBA00022989"/>
    </source>
</evidence>